<dbReference type="InterPro" id="IPR012337">
    <property type="entry name" value="RNaseH-like_sf"/>
</dbReference>
<dbReference type="InterPro" id="IPR043502">
    <property type="entry name" value="DNA/RNA_pol_sf"/>
</dbReference>
<evidence type="ECO:0000256" key="13">
    <source>
        <dbReference type="ARBA" id="ARBA00023125"/>
    </source>
</evidence>
<evidence type="ECO:0000313" key="21">
    <source>
        <dbReference type="EMBL" id="NJB96217.1"/>
    </source>
</evidence>
<keyword evidence="9 17" id="KW-0227">DNA damage</keyword>
<evidence type="ECO:0000256" key="16">
    <source>
        <dbReference type="NCBIfam" id="TIGR00593"/>
    </source>
</evidence>
<dbReference type="Pfam" id="PF01612">
    <property type="entry name" value="DNA_pol_A_exo1"/>
    <property type="match status" value="1"/>
</dbReference>
<dbReference type="InterPro" id="IPR036279">
    <property type="entry name" value="5-3_exonuclease_C_sf"/>
</dbReference>
<dbReference type="AlphaFoldDB" id="A0A7X5XVN9"/>
<accession>A0A7X5XVN9</accession>
<keyword evidence="14 17" id="KW-0234">DNA repair</keyword>
<evidence type="ECO:0000256" key="9">
    <source>
        <dbReference type="ARBA" id="ARBA00022763"/>
    </source>
</evidence>
<dbReference type="Proteomes" id="UP000531251">
    <property type="component" value="Unassembled WGS sequence"/>
</dbReference>
<dbReference type="InterPro" id="IPR002562">
    <property type="entry name" value="3'-5'_exonuclease_dom"/>
</dbReference>
<dbReference type="Pfam" id="PF02739">
    <property type="entry name" value="5_3_exonuc_N"/>
    <property type="match status" value="1"/>
</dbReference>
<keyword evidence="10 17" id="KW-0378">Hydrolase</keyword>
<dbReference type="FunFam" id="1.10.150.20:FF:000003">
    <property type="entry name" value="DNA polymerase I"/>
    <property type="match status" value="1"/>
</dbReference>
<dbReference type="InterPro" id="IPR001098">
    <property type="entry name" value="DNA-dir_DNA_pol_A_palm_dom"/>
</dbReference>
<evidence type="ECO:0000256" key="2">
    <source>
        <dbReference type="ARBA" id="ARBA00011541"/>
    </source>
</evidence>
<dbReference type="FunFam" id="3.30.420.10:FF:000026">
    <property type="entry name" value="DNA polymerase I"/>
    <property type="match status" value="1"/>
</dbReference>
<dbReference type="GO" id="GO:0008409">
    <property type="term" value="F:5'-3' exonuclease activity"/>
    <property type="evidence" value="ECO:0007669"/>
    <property type="project" value="UniProtKB-UniRule"/>
</dbReference>
<dbReference type="InterPro" id="IPR020045">
    <property type="entry name" value="DNA_polI_H3TH"/>
</dbReference>
<dbReference type="SMART" id="SM00474">
    <property type="entry name" value="35EXOc"/>
    <property type="match status" value="1"/>
</dbReference>
<dbReference type="SUPFAM" id="SSF53098">
    <property type="entry name" value="Ribonuclease H-like"/>
    <property type="match status" value="1"/>
</dbReference>
<dbReference type="CDD" id="cd09898">
    <property type="entry name" value="H3TH_53EXO"/>
    <property type="match status" value="1"/>
</dbReference>
<dbReference type="GO" id="GO:0003677">
    <property type="term" value="F:DNA binding"/>
    <property type="evidence" value="ECO:0007669"/>
    <property type="project" value="UniProtKB-UniRule"/>
</dbReference>
<dbReference type="Gene3D" id="3.40.50.1010">
    <property type="entry name" value="5'-nuclease"/>
    <property type="match status" value="1"/>
</dbReference>
<dbReference type="PRINTS" id="PR00868">
    <property type="entry name" value="DNAPOLI"/>
</dbReference>
<organism evidence="21 22">
    <name type="scientific">Sphingomonas trueperi</name>
    <dbReference type="NCBI Taxonomy" id="53317"/>
    <lineage>
        <taxon>Bacteria</taxon>
        <taxon>Pseudomonadati</taxon>
        <taxon>Pseudomonadota</taxon>
        <taxon>Alphaproteobacteria</taxon>
        <taxon>Sphingomonadales</taxon>
        <taxon>Sphingomonadaceae</taxon>
        <taxon>Sphingomonas</taxon>
    </lineage>
</organism>
<proteinExistence type="inferred from homology"/>
<evidence type="ECO:0000256" key="11">
    <source>
        <dbReference type="ARBA" id="ARBA00022839"/>
    </source>
</evidence>
<dbReference type="SMART" id="SM00482">
    <property type="entry name" value="POLAc"/>
    <property type="match status" value="1"/>
</dbReference>
<evidence type="ECO:0000256" key="17">
    <source>
        <dbReference type="RuleBase" id="RU004460"/>
    </source>
</evidence>
<keyword evidence="5 17" id="KW-0808">Transferase</keyword>
<dbReference type="InterPro" id="IPR036397">
    <property type="entry name" value="RNaseH_sf"/>
</dbReference>
<evidence type="ECO:0000256" key="3">
    <source>
        <dbReference type="ARBA" id="ARBA00012417"/>
    </source>
</evidence>
<dbReference type="InterPro" id="IPR018320">
    <property type="entry name" value="DNA_polymerase_1"/>
</dbReference>
<evidence type="ECO:0000259" key="20">
    <source>
        <dbReference type="SMART" id="SM00482"/>
    </source>
</evidence>
<comment type="caution">
    <text evidence="21">The sequence shown here is derived from an EMBL/GenBank/DDBJ whole genome shotgun (WGS) entry which is preliminary data.</text>
</comment>
<feature type="domain" description="5'-3' exonuclease" evidence="19">
    <location>
        <begin position="1"/>
        <end position="262"/>
    </location>
</feature>
<dbReference type="GO" id="GO:0003887">
    <property type="term" value="F:DNA-directed DNA polymerase activity"/>
    <property type="evidence" value="ECO:0007669"/>
    <property type="project" value="UniProtKB-UniRule"/>
</dbReference>
<keyword evidence="13 17" id="KW-0238">DNA-binding</keyword>
<evidence type="ECO:0000256" key="15">
    <source>
        <dbReference type="ARBA" id="ARBA00049244"/>
    </source>
</evidence>
<evidence type="ECO:0000256" key="7">
    <source>
        <dbReference type="ARBA" id="ARBA00022705"/>
    </source>
</evidence>
<evidence type="ECO:0000256" key="1">
    <source>
        <dbReference type="ARBA" id="ARBA00007705"/>
    </source>
</evidence>
<comment type="function">
    <text evidence="17">In addition to polymerase activity, this DNA polymerase exhibits 3'-5' and 5'-3' exonuclease activity.</text>
</comment>
<dbReference type="PANTHER" id="PTHR10133:SF27">
    <property type="entry name" value="DNA POLYMERASE NU"/>
    <property type="match status" value="1"/>
</dbReference>
<evidence type="ECO:0000313" key="22">
    <source>
        <dbReference type="Proteomes" id="UP000531251"/>
    </source>
</evidence>
<dbReference type="CDD" id="cd06139">
    <property type="entry name" value="DNA_polA_I_Ecoli_like_exo"/>
    <property type="match status" value="1"/>
</dbReference>
<evidence type="ECO:0000259" key="18">
    <source>
        <dbReference type="SMART" id="SM00474"/>
    </source>
</evidence>
<evidence type="ECO:0000256" key="4">
    <source>
        <dbReference type="ARBA" id="ARBA00020311"/>
    </source>
</evidence>
<keyword evidence="7 17" id="KW-0235">DNA replication</keyword>
<dbReference type="FunFam" id="1.20.1060.10:FF:000001">
    <property type="entry name" value="DNA polymerase I"/>
    <property type="match status" value="1"/>
</dbReference>
<comment type="catalytic activity">
    <reaction evidence="15 17">
        <text>DNA(n) + a 2'-deoxyribonucleoside 5'-triphosphate = DNA(n+1) + diphosphate</text>
        <dbReference type="Rhea" id="RHEA:22508"/>
        <dbReference type="Rhea" id="RHEA-COMP:17339"/>
        <dbReference type="Rhea" id="RHEA-COMP:17340"/>
        <dbReference type="ChEBI" id="CHEBI:33019"/>
        <dbReference type="ChEBI" id="CHEBI:61560"/>
        <dbReference type="ChEBI" id="CHEBI:173112"/>
        <dbReference type="EC" id="2.7.7.7"/>
    </reaction>
</comment>
<dbReference type="GO" id="GO:0008408">
    <property type="term" value="F:3'-5' exonuclease activity"/>
    <property type="evidence" value="ECO:0007669"/>
    <property type="project" value="UniProtKB-UniRule"/>
</dbReference>
<dbReference type="PANTHER" id="PTHR10133">
    <property type="entry name" value="DNA POLYMERASE I"/>
    <property type="match status" value="1"/>
</dbReference>
<evidence type="ECO:0000256" key="5">
    <source>
        <dbReference type="ARBA" id="ARBA00022679"/>
    </source>
</evidence>
<evidence type="ECO:0000256" key="14">
    <source>
        <dbReference type="ARBA" id="ARBA00023204"/>
    </source>
</evidence>
<dbReference type="SMART" id="SM00475">
    <property type="entry name" value="53EXOc"/>
    <property type="match status" value="1"/>
</dbReference>
<comment type="subunit">
    <text evidence="2">Single-chain monomer with multiple functions.</text>
</comment>
<dbReference type="InterPro" id="IPR019760">
    <property type="entry name" value="DNA-dir_DNA_pol_A_CS"/>
</dbReference>
<keyword evidence="11 17" id="KW-0269">Exonuclease</keyword>
<feature type="domain" description="3'-5' exonuclease" evidence="18">
    <location>
        <begin position="312"/>
        <end position="502"/>
    </location>
</feature>
<dbReference type="Gene3D" id="1.10.150.20">
    <property type="entry name" value="5' to 3' exonuclease, C-terminal subdomain"/>
    <property type="match status" value="2"/>
</dbReference>
<sequence>MPHLYLVDGSSYIFRAYHRLPPLTNKHGEPVGAVYGYTSMLWKLADELHKADGPTHMAVILDKSEHTFRNELYDQYKAHRPPAPEDLVPQFPMIRDATRAFSLPCIEELGWEADDLIASYTKAALAQGWQVTIVSSDKDLMQLMTDPSVDMLDTMNNRRMGPDDTREKFGVGPEKLGEVLALMGDSVDNVPGVPGVGPKTAAKLILEHGDLESVLAAAPGMKKGKLRDNLIEHADLARLSHKLVTLACDVPLPEPLEALELQGIPDAPLRAFLEHHGFKTLLSRLSSVADAPVEVHAAPGVEEDPPCNHDGYETVTDMDALDRWITAARHQGWVAIDTETSGLDATQADLVGVSMALAPNLACYVPLGHGGTDMFAEKPVQLDRAEAIARLKPLLEDPAVLKIGHNLKYDMIVLGRAGIRVAPYDDTIVMSFDLDAGLHGHGMDELAATHLAHSCIAYKDVVGTGKSQLSFGQVDLKAATRYAAEDADVTLRLWRRLKPRLAYESVTRVYESVDRPLVAVLAEMESTGIKVDAGVLSKLSSDFAQQIAALEEEIHVIAGFKFTIGSPKQLGDVLFDKMGIKGGRKGKSGVYSTDVNELERIAADKDSPGREMVLKVLDWRQLSKLKSTYTDALQAQINPHTGRVHTSYSLTGAQTGRLSSTDPNLQNIPVRTETGRQIRDAFVAEPGNVILSADYSQIELRLAAHIADVPALRTAFANGDDIHSLTAMELFGEVNRDTRGRAKTINFAILYGISRWGLAGRLDVTPDEAQAMINRYFERFPGINRYIADTLREAKERGYTTTLFGRKTHFPRLKASNPNERAGSERAAINAPIQGTSADIIKRAMARMVPALREAGLTQVRMLLQVHDELVFELPEGDVEAARPIIERVMATAAEPAIQLTVPLGVEIGVGPSWGAAH</sequence>
<dbReference type="CDD" id="cd09859">
    <property type="entry name" value="PIN_53EXO"/>
    <property type="match status" value="1"/>
</dbReference>
<dbReference type="NCBIfam" id="TIGR00593">
    <property type="entry name" value="pola"/>
    <property type="match status" value="1"/>
</dbReference>
<dbReference type="SUPFAM" id="SSF88723">
    <property type="entry name" value="PIN domain-like"/>
    <property type="match status" value="1"/>
</dbReference>
<dbReference type="Gene3D" id="1.20.1060.10">
    <property type="entry name" value="Taq DNA Polymerase, Chain T, domain 4"/>
    <property type="match status" value="1"/>
</dbReference>
<evidence type="ECO:0000256" key="6">
    <source>
        <dbReference type="ARBA" id="ARBA00022695"/>
    </source>
</evidence>
<dbReference type="PROSITE" id="PS00447">
    <property type="entry name" value="DNA_POLYMERASE_A"/>
    <property type="match status" value="1"/>
</dbReference>
<dbReference type="InterPro" id="IPR029060">
    <property type="entry name" value="PIN-like_dom_sf"/>
</dbReference>
<dbReference type="EC" id="2.7.7.7" evidence="3 16"/>
<dbReference type="SUPFAM" id="SSF56672">
    <property type="entry name" value="DNA/RNA polymerases"/>
    <property type="match status" value="1"/>
</dbReference>
<feature type="domain" description="DNA-directed DNA polymerase family A palm" evidence="20">
    <location>
        <begin position="675"/>
        <end position="878"/>
    </location>
</feature>
<name>A0A7X5XVN9_9SPHN</name>
<dbReference type="NCBIfam" id="NF004397">
    <property type="entry name" value="PRK05755.1"/>
    <property type="match status" value="1"/>
</dbReference>
<dbReference type="SMART" id="SM00279">
    <property type="entry name" value="HhH2"/>
    <property type="match status" value="1"/>
</dbReference>
<dbReference type="SUPFAM" id="SSF47807">
    <property type="entry name" value="5' to 3' exonuclease, C-terminal subdomain"/>
    <property type="match status" value="1"/>
</dbReference>
<dbReference type="InterPro" id="IPR020046">
    <property type="entry name" value="5-3_exonucl_a-hlix_arch_N"/>
</dbReference>
<dbReference type="FunFam" id="1.10.150.20:FF:000002">
    <property type="entry name" value="DNA polymerase I"/>
    <property type="match status" value="1"/>
</dbReference>
<dbReference type="InterPro" id="IPR008918">
    <property type="entry name" value="HhH2"/>
</dbReference>
<evidence type="ECO:0000256" key="8">
    <source>
        <dbReference type="ARBA" id="ARBA00022722"/>
    </source>
</evidence>
<dbReference type="InterPro" id="IPR002421">
    <property type="entry name" value="5-3_exonuclease"/>
</dbReference>
<dbReference type="Gene3D" id="3.30.70.370">
    <property type="match status" value="1"/>
</dbReference>
<dbReference type="Gene3D" id="3.30.420.10">
    <property type="entry name" value="Ribonuclease H-like superfamily/Ribonuclease H"/>
    <property type="match status" value="1"/>
</dbReference>
<gene>
    <name evidence="17" type="primary">polA</name>
    <name evidence="21" type="ORF">GGR89_000509</name>
</gene>
<evidence type="ECO:0000256" key="12">
    <source>
        <dbReference type="ARBA" id="ARBA00022932"/>
    </source>
</evidence>
<comment type="similarity">
    <text evidence="1 17">Belongs to the DNA polymerase type-A family.</text>
</comment>
<keyword evidence="12 17" id="KW-0239">DNA-directed DNA polymerase</keyword>
<dbReference type="InterPro" id="IPR002298">
    <property type="entry name" value="DNA_polymerase_A"/>
</dbReference>
<dbReference type="CDD" id="cd08637">
    <property type="entry name" value="DNA_pol_A_pol_I_C"/>
    <property type="match status" value="1"/>
</dbReference>
<dbReference type="GO" id="GO:0006302">
    <property type="term" value="P:double-strand break repair"/>
    <property type="evidence" value="ECO:0007669"/>
    <property type="project" value="TreeGrafter"/>
</dbReference>
<reference evidence="21 22" key="1">
    <citation type="submission" date="2020-03" db="EMBL/GenBank/DDBJ databases">
        <title>Genomic Encyclopedia of Type Strains, Phase IV (KMG-IV): sequencing the most valuable type-strain genomes for metagenomic binning, comparative biology and taxonomic classification.</title>
        <authorList>
            <person name="Goeker M."/>
        </authorList>
    </citation>
    <scope>NUCLEOTIDE SEQUENCE [LARGE SCALE GENOMIC DNA]</scope>
    <source>
        <strain evidence="21 22">DSM 7225</strain>
    </source>
</reference>
<protein>
    <recommendedName>
        <fullName evidence="4 16">DNA polymerase I</fullName>
        <ecNumber evidence="3 16">2.7.7.7</ecNumber>
    </recommendedName>
</protein>
<keyword evidence="22" id="KW-1185">Reference proteome</keyword>
<keyword evidence="6 17" id="KW-0548">Nucleotidyltransferase</keyword>
<dbReference type="GO" id="GO:0006261">
    <property type="term" value="P:DNA-templated DNA replication"/>
    <property type="evidence" value="ECO:0007669"/>
    <property type="project" value="UniProtKB-UniRule"/>
</dbReference>
<evidence type="ECO:0000259" key="19">
    <source>
        <dbReference type="SMART" id="SM00475"/>
    </source>
</evidence>
<dbReference type="RefSeq" id="WP_125973207.1">
    <property type="nucleotide sequence ID" value="NZ_BAAADY010000001.1"/>
</dbReference>
<keyword evidence="8" id="KW-0540">Nuclease</keyword>
<evidence type="ECO:0000256" key="10">
    <source>
        <dbReference type="ARBA" id="ARBA00022801"/>
    </source>
</evidence>
<dbReference type="Pfam" id="PF00476">
    <property type="entry name" value="DNA_pol_A"/>
    <property type="match status" value="1"/>
</dbReference>
<dbReference type="EMBL" id="JAATJB010000001">
    <property type="protein sequence ID" value="NJB96217.1"/>
    <property type="molecule type" value="Genomic_DNA"/>
</dbReference>
<dbReference type="Pfam" id="PF01367">
    <property type="entry name" value="5_3_exonuc"/>
    <property type="match status" value="1"/>
</dbReference>